<comment type="subcellular location">
    <subcellularLocation>
        <location evidence="1">Membrane</location>
        <topology evidence="1">Multi-pass membrane protein</topology>
    </subcellularLocation>
</comment>
<dbReference type="InterPro" id="IPR018499">
    <property type="entry name" value="Tetraspanin/Peripherin"/>
</dbReference>
<evidence type="ECO:0000256" key="1">
    <source>
        <dbReference type="ARBA" id="ARBA00004141"/>
    </source>
</evidence>
<dbReference type="STRING" id="670386.D3B7U3"/>
<dbReference type="Pfam" id="PF05725">
    <property type="entry name" value="FNIP"/>
    <property type="match status" value="1"/>
</dbReference>
<dbReference type="Proteomes" id="UP000001396">
    <property type="component" value="Unassembled WGS sequence"/>
</dbReference>
<accession>D3B7U3</accession>
<dbReference type="GeneID" id="31360018"/>
<feature type="domain" description="AB hydrolase-1" evidence="7">
    <location>
        <begin position="371"/>
        <end position="637"/>
    </location>
</feature>
<evidence type="ECO:0000313" key="9">
    <source>
        <dbReference type="Proteomes" id="UP000001396"/>
    </source>
</evidence>
<dbReference type="PRINTS" id="PR00111">
    <property type="entry name" value="ABHYDROLASE"/>
</dbReference>
<dbReference type="GO" id="GO:0052689">
    <property type="term" value="F:carboxylic ester hydrolase activity"/>
    <property type="evidence" value="ECO:0007669"/>
    <property type="project" value="TreeGrafter"/>
</dbReference>
<feature type="transmembrane region" description="Helical" evidence="6">
    <location>
        <begin position="53"/>
        <end position="78"/>
    </location>
</feature>
<dbReference type="GO" id="GO:0042171">
    <property type="term" value="F:lysophosphatidic acid acyltransferase activity"/>
    <property type="evidence" value="ECO:0007669"/>
    <property type="project" value="TreeGrafter"/>
</dbReference>
<feature type="transmembrane region" description="Helical" evidence="6">
    <location>
        <begin position="84"/>
        <end position="109"/>
    </location>
</feature>
<dbReference type="GO" id="GO:0016020">
    <property type="term" value="C:membrane"/>
    <property type="evidence" value="ECO:0007669"/>
    <property type="project" value="UniProtKB-SubCell"/>
</dbReference>
<dbReference type="GO" id="GO:0055088">
    <property type="term" value="P:lipid homeostasis"/>
    <property type="evidence" value="ECO:0007669"/>
    <property type="project" value="TreeGrafter"/>
</dbReference>
<evidence type="ECO:0000313" key="8">
    <source>
        <dbReference type="EMBL" id="EFA82836.1"/>
    </source>
</evidence>
<evidence type="ECO:0000259" key="7">
    <source>
        <dbReference type="Pfam" id="PF00561"/>
    </source>
</evidence>
<proteinExistence type="inferred from homology"/>
<evidence type="ECO:0000256" key="6">
    <source>
        <dbReference type="SAM" id="Phobius"/>
    </source>
</evidence>
<dbReference type="InterPro" id="IPR029058">
    <property type="entry name" value="AB_hydrolase_fold"/>
</dbReference>
<dbReference type="PANTHER" id="PTHR42886:SF29">
    <property type="entry name" value="PUMMELIG, ISOFORM A"/>
    <property type="match status" value="1"/>
</dbReference>
<dbReference type="EMBL" id="ADBJ01000018">
    <property type="protein sequence ID" value="EFA82836.1"/>
    <property type="molecule type" value="Genomic_DNA"/>
</dbReference>
<feature type="transmembrane region" description="Helical" evidence="6">
    <location>
        <begin position="186"/>
        <end position="214"/>
    </location>
</feature>
<dbReference type="InParanoid" id="D3B7U3"/>
<dbReference type="MEROPS" id="S33.975"/>
<dbReference type="Pfam" id="PF00561">
    <property type="entry name" value="Abhydrolase_1"/>
    <property type="match status" value="1"/>
</dbReference>
<dbReference type="GO" id="GO:0006654">
    <property type="term" value="P:phosphatidic acid biosynthetic process"/>
    <property type="evidence" value="ECO:0007669"/>
    <property type="project" value="TreeGrafter"/>
</dbReference>
<dbReference type="InterPro" id="IPR000073">
    <property type="entry name" value="AB_hydrolase_1"/>
</dbReference>
<dbReference type="PANTHER" id="PTHR42886">
    <property type="entry name" value="RE40534P-RELATED"/>
    <property type="match status" value="1"/>
</dbReference>
<dbReference type="InterPro" id="IPR008615">
    <property type="entry name" value="FNIP"/>
</dbReference>
<dbReference type="RefSeq" id="XP_020434953.1">
    <property type="nucleotide sequence ID" value="XM_020575433.1"/>
</dbReference>
<comment type="similarity">
    <text evidence="5">Belongs to the peptidase S33 family. ABHD4/ABHD5 subfamily.</text>
</comment>
<comment type="caution">
    <text evidence="8">The sequence shown here is derived from an EMBL/GenBank/DDBJ whole genome shotgun (WGS) entry which is preliminary data.</text>
</comment>
<sequence length="938" mass="104611">MVDTSDLLPKTPRYLKVPLIILNAILWILGIVLIACGGFALSKLSHLDDIINVSLPAGIIVIGVFFLVLTFIGCYVAYKEKLVGLVFYTVFMLVLLVCLIGVGGGAFTYRNNVEKPVGIAWYKATADEHKIAEDYFECCCWDLTKPINESCGTSCYTIDPINNQTIRVDGKPYCNQTITEYIQKNLYVAGAAGVTIGVIEFVSMLFALFLIVLISKLNIIKPTANININTVYCCQRYFGNTSKKNNNNKSQRELQTYSLLDRIRISNTSGSGHSNHSKNQKFKILHNNNNNSKSTVEASAKSYSDYQKLLEEMSSFNIQNIRNFRWVKSSPDELESAEKKMLEGITTPYEQSLVKVGDEYVNTIKAGSGDPLVLIHGYGAGVGFWCANIDELAQHYTVYAIDLVGFGRSSRPDVSYLKTPDEAEEFWTKSILDWSEQMGLENFNLLGHSLGGYLSASFSLKYPEKVKKLVLADAWGIPHRPTDFEDKIPLPLKLLGKVITPDVPLALLRACGPLGPDLIYRFRQDLLMKFSGLYPNDDLKFNPLNPNRVAQYIYHTNAQSPATGEYLFKLLSLPFGWAVNPLIDRVKAMHPGIDVTLLYGSNSWIDHSSGHKLKEEMKNIKDIVIIEQSGHHIYIDNQNHFHQSIVNAIPKKRRDELFDTTFIADLPNHLLKKIVLNGLSNLDCVCPNLREVSLFDLSLSSVIKKCETQICLKSYANILQKGVELKSFNNECIMKLFSTPPDKVSGFEQTYDYIDSFDNPNMKIPSGVKNLTIAGDGFGQLPDLSMCNARSIVLFTGGVLEIKKDTLPKMLKSLYLSSTLQDNLEPGIFPDGIEEISFAESNSQFYQANLFPIGLKRLCLHSNNIEPFTDGSLPSTLESLAIDLNCFLSNTKYLKHLGSLSSLTFSYNTGAPSDPTKLRGALSCFANLSSVSSIPYKH</sequence>
<dbReference type="PRINTS" id="PR00259">
    <property type="entry name" value="TMFOUR"/>
</dbReference>
<dbReference type="SUPFAM" id="SSF53474">
    <property type="entry name" value="alpha/beta-Hydrolases"/>
    <property type="match status" value="1"/>
</dbReference>
<dbReference type="Pfam" id="PF00335">
    <property type="entry name" value="Tetraspanin"/>
    <property type="match status" value="1"/>
</dbReference>
<evidence type="ECO:0000256" key="5">
    <source>
        <dbReference type="ARBA" id="ARBA00038097"/>
    </source>
</evidence>
<organism evidence="8 9">
    <name type="scientific">Heterostelium pallidum (strain ATCC 26659 / Pp 5 / PN500)</name>
    <name type="common">Cellular slime mold</name>
    <name type="synonym">Polysphondylium pallidum</name>
    <dbReference type="NCBI Taxonomy" id="670386"/>
    <lineage>
        <taxon>Eukaryota</taxon>
        <taxon>Amoebozoa</taxon>
        <taxon>Evosea</taxon>
        <taxon>Eumycetozoa</taxon>
        <taxon>Dictyostelia</taxon>
        <taxon>Acytosteliales</taxon>
        <taxon>Acytosteliaceae</taxon>
        <taxon>Heterostelium</taxon>
    </lineage>
</organism>
<keyword evidence="2 6" id="KW-0812">Transmembrane</keyword>
<name>D3B7U3_HETP5</name>
<gene>
    <name evidence="8" type="ORF">PPL_04531</name>
</gene>
<reference evidence="8 9" key="1">
    <citation type="journal article" date="2011" name="Genome Res.">
        <title>Phylogeny-wide analysis of social amoeba genomes highlights ancient origins for complex intercellular communication.</title>
        <authorList>
            <person name="Heidel A.J."/>
            <person name="Lawal H.M."/>
            <person name="Felder M."/>
            <person name="Schilde C."/>
            <person name="Helps N.R."/>
            <person name="Tunggal B."/>
            <person name="Rivero F."/>
            <person name="John U."/>
            <person name="Schleicher M."/>
            <person name="Eichinger L."/>
            <person name="Platzer M."/>
            <person name="Noegel A.A."/>
            <person name="Schaap P."/>
            <person name="Gloeckner G."/>
        </authorList>
    </citation>
    <scope>NUCLEOTIDE SEQUENCE [LARGE SCALE GENOMIC DNA]</scope>
    <source>
        <strain evidence="9">ATCC 26659 / Pp 5 / PN500</strain>
    </source>
</reference>
<evidence type="ECO:0000256" key="2">
    <source>
        <dbReference type="ARBA" id="ARBA00022692"/>
    </source>
</evidence>
<dbReference type="Gene3D" id="3.40.50.1820">
    <property type="entry name" value="alpha/beta hydrolase"/>
    <property type="match status" value="1"/>
</dbReference>
<keyword evidence="9" id="KW-1185">Reference proteome</keyword>
<evidence type="ECO:0000256" key="3">
    <source>
        <dbReference type="ARBA" id="ARBA00022989"/>
    </source>
</evidence>
<protein>
    <recommendedName>
        <fullName evidence="7">AB hydrolase-1 domain-containing protein</fullName>
    </recommendedName>
</protein>
<evidence type="ECO:0000256" key="4">
    <source>
        <dbReference type="ARBA" id="ARBA00023136"/>
    </source>
</evidence>
<keyword evidence="3 6" id="KW-1133">Transmembrane helix</keyword>
<dbReference type="ESTHER" id="polpa-d3b7u3">
    <property type="family name" value="CGI-58_ABHD5_ABHD4"/>
</dbReference>
<feature type="transmembrane region" description="Helical" evidence="6">
    <location>
        <begin position="20"/>
        <end position="41"/>
    </location>
</feature>
<dbReference type="AlphaFoldDB" id="D3B7U3"/>
<keyword evidence="4 6" id="KW-0472">Membrane</keyword>